<proteinExistence type="predicted"/>
<evidence type="ECO:0000313" key="1">
    <source>
        <dbReference type="EMBL" id="GAG12801.1"/>
    </source>
</evidence>
<dbReference type="AlphaFoldDB" id="X0WJC9"/>
<organism evidence="1">
    <name type="scientific">marine sediment metagenome</name>
    <dbReference type="NCBI Taxonomy" id="412755"/>
    <lineage>
        <taxon>unclassified sequences</taxon>
        <taxon>metagenomes</taxon>
        <taxon>ecological metagenomes</taxon>
    </lineage>
</organism>
<gene>
    <name evidence="1" type="ORF">S01H1_37529</name>
</gene>
<sequence length="90" mass="10138">MIENLKRYYLLHKGYMYWDSSNSKKGSNIFVKFSDVEEALRSASSNTSQLAIALVNDLAAVNPFSCDKDMLITFINRAKAVRRSATDKPA</sequence>
<comment type="caution">
    <text evidence="1">The sequence shown here is derived from an EMBL/GenBank/DDBJ whole genome shotgun (WGS) entry which is preliminary data.</text>
</comment>
<protein>
    <submittedName>
        <fullName evidence="1">Uncharacterized protein</fullName>
    </submittedName>
</protein>
<dbReference type="EMBL" id="BARS01023581">
    <property type="protein sequence ID" value="GAG12801.1"/>
    <property type="molecule type" value="Genomic_DNA"/>
</dbReference>
<accession>X0WJC9</accession>
<name>X0WJC9_9ZZZZ</name>
<reference evidence="1" key="1">
    <citation type="journal article" date="2014" name="Front. Microbiol.">
        <title>High frequency of phylogenetically diverse reductive dehalogenase-homologous genes in deep subseafloor sedimentary metagenomes.</title>
        <authorList>
            <person name="Kawai M."/>
            <person name="Futagami T."/>
            <person name="Toyoda A."/>
            <person name="Takaki Y."/>
            <person name="Nishi S."/>
            <person name="Hori S."/>
            <person name="Arai W."/>
            <person name="Tsubouchi T."/>
            <person name="Morono Y."/>
            <person name="Uchiyama I."/>
            <person name="Ito T."/>
            <person name="Fujiyama A."/>
            <person name="Inagaki F."/>
            <person name="Takami H."/>
        </authorList>
    </citation>
    <scope>NUCLEOTIDE SEQUENCE</scope>
    <source>
        <strain evidence="1">Expedition CK06-06</strain>
    </source>
</reference>